<name>A0ABT4AIW8_9BACT</name>
<dbReference type="Proteomes" id="UP001207654">
    <property type="component" value="Unassembled WGS sequence"/>
</dbReference>
<protein>
    <submittedName>
        <fullName evidence="1">Uncharacterized protein</fullName>
    </submittedName>
</protein>
<keyword evidence="2" id="KW-1185">Reference proteome</keyword>
<sequence length="72" mass="7559">MTPSPPSPVVGSKREELMGLVVPLEPIPPGKSQRITVELDAAENEARGTYTLKLWAGEAGAQGVTLDGVTFP</sequence>
<reference evidence="1 2" key="1">
    <citation type="submission" date="2022-11" db="EMBL/GenBank/DDBJ databases">
        <title>Minimal conservation of predation-associated metabolite biosynthetic gene clusters underscores biosynthetic potential of Myxococcota including descriptions for ten novel species: Archangium lansinium sp. nov., Myxococcus landrumus sp. nov., Nannocystis bai.</title>
        <authorList>
            <person name="Ahearne A."/>
            <person name="Stevens C."/>
            <person name="Phillips K."/>
        </authorList>
    </citation>
    <scope>NUCLEOTIDE SEQUENCE [LARGE SCALE GENOMIC DNA]</scope>
    <source>
        <strain evidence="1 2">MIWBW</strain>
    </source>
</reference>
<organism evidence="1 2">
    <name type="scientific">Archangium lansingense</name>
    <dbReference type="NCBI Taxonomy" id="2995310"/>
    <lineage>
        <taxon>Bacteria</taxon>
        <taxon>Pseudomonadati</taxon>
        <taxon>Myxococcota</taxon>
        <taxon>Myxococcia</taxon>
        <taxon>Myxococcales</taxon>
        <taxon>Cystobacterineae</taxon>
        <taxon>Archangiaceae</taxon>
        <taxon>Archangium</taxon>
    </lineage>
</organism>
<accession>A0ABT4AIW8</accession>
<dbReference type="EMBL" id="JAPNKA010000001">
    <property type="protein sequence ID" value="MCY1081631.1"/>
    <property type="molecule type" value="Genomic_DNA"/>
</dbReference>
<evidence type="ECO:0000313" key="2">
    <source>
        <dbReference type="Proteomes" id="UP001207654"/>
    </source>
</evidence>
<gene>
    <name evidence="1" type="ORF">OV287_44990</name>
</gene>
<proteinExistence type="predicted"/>
<evidence type="ECO:0000313" key="1">
    <source>
        <dbReference type="EMBL" id="MCY1081631.1"/>
    </source>
</evidence>
<comment type="caution">
    <text evidence="1">The sequence shown here is derived from an EMBL/GenBank/DDBJ whole genome shotgun (WGS) entry which is preliminary data.</text>
</comment>
<dbReference type="RefSeq" id="WP_267540222.1">
    <property type="nucleotide sequence ID" value="NZ_JAPNKA010000001.1"/>
</dbReference>